<evidence type="ECO:0000256" key="1">
    <source>
        <dbReference type="SAM" id="Phobius"/>
    </source>
</evidence>
<keyword evidence="1" id="KW-0472">Membrane</keyword>
<reference evidence="2 3" key="2">
    <citation type="submission" date="2017-05" db="EMBL/GenBank/DDBJ databases">
        <title>Genome of Chryseobacterium haifense.</title>
        <authorList>
            <person name="Newman J.D."/>
        </authorList>
    </citation>
    <scope>NUCLEOTIDE SEQUENCE [LARGE SCALE GENOMIC DNA]</scope>
    <source>
        <strain evidence="2 3">DSM 19056</strain>
    </source>
</reference>
<protein>
    <submittedName>
        <fullName evidence="2">Uncharacterized protein</fullName>
    </submittedName>
</protein>
<reference evidence="2 3" key="1">
    <citation type="submission" date="2014-01" db="EMBL/GenBank/DDBJ databases">
        <authorList>
            <consortium name="Genome Consortium for Active Teaching"/>
            <person name="Sontag T.C."/>
            <person name="Newman J.D."/>
        </authorList>
    </citation>
    <scope>NUCLEOTIDE SEQUENCE [LARGE SCALE GENOMIC DNA]</scope>
    <source>
        <strain evidence="2 3">DSM 19056</strain>
    </source>
</reference>
<organism evidence="2 3">
    <name type="scientific">Kaistella haifensis DSM 19056</name>
    <dbReference type="NCBI Taxonomy" id="1450526"/>
    <lineage>
        <taxon>Bacteria</taxon>
        <taxon>Pseudomonadati</taxon>
        <taxon>Bacteroidota</taxon>
        <taxon>Flavobacteriia</taxon>
        <taxon>Flavobacteriales</taxon>
        <taxon>Weeksellaceae</taxon>
        <taxon>Chryseobacterium group</taxon>
        <taxon>Kaistella</taxon>
    </lineage>
</organism>
<accession>A0A246B7S8</accession>
<sequence length="96" mass="11669">MELYFCGFHFLIFFTTKATKAFFWRMEDDVWRMFLALQRRFAFKRILLDLREVFSRGFWGFGGFFLNTKTVNGIIFLWILLSIFLHKDTTATYYSC</sequence>
<keyword evidence="1" id="KW-1133">Transmembrane helix</keyword>
<evidence type="ECO:0000313" key="3">
    <source>
        <dbReference type="Proteomes" id="UP000197587"/>
    </source>
</evidence>
<feature type="transmembrane region" description="Helical" evidence="1">
    <location>
        <begin position="58"/>
        <end position="85"/>
    </location>
</feature>
<name>A0A246B7S8_9FLAO</name>
<dbReference type="EMBL" id="JASZ02000028">
    <property type="protein sequence ID" value="OWK97438.1"/>
    <property type="molecule type" value="Genomic_DNA"/>
</dbReference>
<evidence type="ECO:0000313" key="2">
    <source>
        <dbReference type="EMBL" id="OWK97438.1"/>
    </source>
</evidence>
<dbReference type="Proteomes" id="UP000197587">
    <property type="component" value="Unassembled WGS sequence"/>
</dbReference>
<gene>
    <name evidence="2" type="ORF">AP75_11195</name>
</gene>
<dbReference type="AlphaFoldDB" id="A0A246B7S8"/>
<proteinExistence type="predicted"/>
<comment type="caution">
    <text evidence="2">The sequence shown here is derived from an EMBL/GenBank/DDBJ whole genome shotgun (WGS) entry which is preliminary data.</text>
</comment>
<keyword evidence="1" id="KW-0812">Transmembrane</keyword>
<keyword evidence="3" id="KW-1185">Reference proteome</keyword>